<proteinExistence type="predicted"/>
<accession>A0A0F7L846</accession>
<name>A0A0F7L846_9VIRU</name>
<reference evidence="2" key="1">
    <citation type="journal article" date="2015" name="Front. Microbiol.">
        <title>Combining genomic sequencing methods to explore viral diversity and reveal potential virus-host interactions.</title>
        <authorList>
            <person name="Chow C.E."/>
            <person name="Winget D.M."/>
            <person name="White R.A.III."/>
            <person name="Hallam S.J."/>
            <person name="Suttle C.A."/>
        </authorList>
    </citation>
    <scope>NUCLEOTIDE SEQUENCE</scope>
    <source>
        <strain evidence="2">Oxic1_1</strain>
    </source>
</reference>
<keyword evidence="1" id="KW-0472">Membrane</keyword>
<protein>
    <submittedName>
        <fullName evidence="2">Uncharacterized protein</fullName>
    </submittedName>
</protein>
<sequence>MTSALVEAVKKVVAAVDLLAVVAVVAVADPLVVAAVDPQADRLVSPGESVTKMMVIQAMRAWMIVVGMKMTFRLIRERGVSAPLILYGKEKKRRNRNGRSPVSLWRHRINRS</sequence>
<evidence type="ECO:0000313" key="2">
    <source>
        <dbReference type="EMBL" id="AKH47587.1"/>
    </source>
</evidence>
<reference evidence="2" key="2">
    <citation type="submission" date="2015-03" db="EMBL/GenBank/DDBJ databases">
        <authorList>
            <person name="Chow C.-E.T."/>
            <person name="Winget D.M."/>
            <person name="White R.A.III."/>
            <person name="Hallam S.J."/>
            <person name="Suttle C.A."/>
        </authorList>
    </citation>
    <scope>NUCLEOTIDE SEQUENCE</scope>
    <source>
        <strain evidence="2">Oxic1_1</strain>
    </source>
</reference>
<keyword evidence="1" id="KW-1133">Transmembrane helix</keyword>
<keyword evidence="1" id="KW-0812">Transmembrane</keyword>
<feature type="transmembrane region" description="Helical" evidence="1">
    <location>
        <begin position="12"/>
        <end position="33"/>
    </location>
</feature>
<dbReference type="EMBL" id="KR029596">
    <property type="protein sequence ID" value="AKH47587.1"/>
    <property type="molecule type" value="Genomic_DNA"/>
</dbReference>
<organism evidence="2">
    <name type="scientific">uncultured marine virus</name>
    <dbReference type="NCBI Taxonomy" id="186617"/>
    <lineage>
        <taxon>Viruses</taxon>
        <taxon>environmental samples</taxon>
    </lineage>
</organism>
<feature type="transmembrane region" description="Helical" evidence="1">
    <location>
        <begin position="53"/>
        <end position="72"/>
    </location>
</feature>
<evidence type="ECO:0000256" key="1">
    <source>
        <dbReference type="SAM" id="Phobius"/>
    </source>
</evidence>